<dbReference type="OrthoDB" id="8300557at2759"/>
<dbReference type="EMBL" id="CAJNDS010002728">
    <property type="protein sequence ID" value="CAE7575434.1"/>
    <property type="molecule type" value="Genomic_DNA"/>
</dbReference>
<proteinExistence type="predicted"/>
<dbReference type="Proteomes" id="UP000604046">
    <property type="component" value="Unassembled WGS sequence"/>
</dbReference>
<keyword evidence="2" id="KW-1185">Reference proteome</keyword>
<evidence type="ECO:0000313" key="2">
    <source>
        <dbReference type="Proteomes" id="UP000604046"/>
    </source>
</evidence>
<name>A0A812UMZ8_9DINO</name>
<evidence type="ECO:0000313" key="1">
    <source>
        <dbReference type="EMBL" id="CAE7575434.1"/>
    </source>
</evidence>
<dbReference type="AlphaFoldDB" id="A0A812UMZ8"/>
<gene>
    <name evidence="1" type="ORF">SNAT2548_LOCUS32824</name>
</gene>
<feature type="non-terminal residue" evidence="1">
    <location>
        <position position="355"/>
    </location>
</feature>
<organism evidence="1 2">
    <name type="scientific">Symbiodinium natans</name>
    <dbReference type="NCBI Taxonomy" id="878477"/>
    <lineage>
        <taxon>Eukaryota</taxon>
        <taxon>Sar</taxon>
        <taxon>Alveolata</taxon>
        <taxon>Dinophyceae</taxon>
        <taxon>Suessiales</taxon>
        <taxon>Symbiodiniaceae</taxon>
        <taxon>Symbiodinium</taxon>
    </lineage>
</organism>
<accession>A0A812UMZ8</accession>
<reference evidence="1" key="1">
    <citation type="submission" date="2021-02" db="EMBL/GenBank/DDBJ databases">
        <authorList>
            <person name="Dougan E. K."/>
            <person name="Rhodes N."/>
            <person name="Thang M."/>
            <person name="Chan C."/>
        </authorList>
    </citation>
    <scope>NUCLEOTIDE SEQUENCE</scope>
</reference>
<protein>
    <submittedName>
        <fullName evidence="1">Uncharacterized protein</fullName>
    </submittedName>
</protein>
<sequence>IFGHATSCFPDQRWSLPFLLRAAARGPQLFIAYLRVQLMNLPLVVCVTSSWHTAAQDFSADGLAAMVHARRSKARVMVATMLAVEGHDGIVKSGAIRPSEIKQGDACYGSGVYCTKLPPSTPFYKVLTNNYDMDGGVNNRGTDKGDRANFVVCFRVGLNDATVINDTAGRSVLTIGGGQNVSLDASEDHGPAQDVAKRGIDPLPSDLYYWKLDFWHMDKLNYANALKRKDIFCVKAVTADKLAGELAWLKKSDEWTPTDDGNLRFRGRSGSLTAGERSSVGFDKVMVMLWWTRKNFRSQCQGCLLHGDIDVVEAALAKKQKQWSKLLAELDSLAPEGKEVNFLRTWLKTITEKSG</sequence>
<comment type="caution">
    <text evidence="1">The sequence shown here is derived from an EMBL/GenBank/DDBJ whole genome shotgun (WGS) entry which is preliminary data.</text>
</comment>